<organism evidence="1">
    <name type="scientific">Rhizophora mucronata</name>
    <name type="common">Asiatic mangrove</name>
    <dbReference type="NCBI Taxonomy" id="61149"/>
    <lineage>
        <taxon>Eukaryota</taxon>
        <taxon>Viridiplantae</taxon>
        <taxon>Streptophyta</taxon>
        <taxon>Embryophyta</taxon>
        <taxon>Tracheophyta</taxon>
        <taxon>Spermatophyta</taxon>
        <taxon>Magnoliopsida</taxon>
        <taxon>eudicotyledons</taxon>
        <taxon>Gunneridae</taxon>
        <taxon>Pentapetalae</taxon>
        <taxon>rosids</taxon>
        <taxon>fabids</taxon>
        <taxon>Malpighiales</taxon>
        <taxon>Rhizophoraceae</taxon>
        <taxon>Rhizophora</taxon>
    </lineage>
</organism>
<proteinExistence type="predicted"/>
<sequence>MAYPDSAIFGELAGSAPTRALDRNLKMHCWRGTR</sequence>
<evidence type="ECO:0000313" key="1">
    <source>
        <dbReference type="EMBL" id="MBW95269.1"/>
    </source>
</evidence>
<protein>
    <submittedName>
        <fullName evidence="1">Uncharacterized protein</fullName>
    </submittedName>
</protein>
<name>A0A2P2JP85_RHIMU</name>
<reference evidence="1" key="1">
    <citation type="submission" date="2018-02" db="EMBL/GenBank/DDBJ databases">
        <title>Rhizophora mucronata_Transcriptome.</title>
        <authorList>
            <person name="Meera S.P."/>
            <person name="Sreeshan A."/>
            <person name="Augustine A."/>
        </authorList>
    </citation>
    <scope>NUCLEOTIDE SEQUENCE</scope>
    <source>
        <tissue evidence="1">Leaf</tissue>
    </source>
</reference>
<accession>A0A2P2JP85</accession>
<dbReference type="EMBL" id="GGEC01014786">
    <property type="protein sequence ID" value="MBW95269.1"/>
    <property type="molecule type" value="Transcribed_RNA"/>
</dbReference>
<dbReference type="AlphaFoldDB" id="A0A2P2JP85"/>